<evidence type="ECO:0000256" key="1">
    <source>
        <dbReference type="ARBA" id="ARBA00005696"/>
    </source>
</evidence>
<dbReference type="InterPro" id="IPR006760">
    <property type="entry name" value="Endosulphine"/>
</dbReference>
<dbReference type="PANTHER" id="PTHR14957:SF1">
    <property type="entry name" value="UBIQUITIN-LIKE-CONJUGATING ENZYME ATG10"/>
    <property type="match status" value="1"/>
</dbReference>
<gene>
    <name evidence="8" type="ORF">I9W82_000496</name>
</gene>
<evidence type="ECO:0000256" key="5">
    <source>
        <dbReference type="ARBA" id="ARBA00022927"/>
    </source>
</evidence>
<dbReference type="GO" id="GO:0015031">
    <property type="term" value="P:protein transport"/>
    <property type="evidence" value="ECO:0007669"/>
    <property type="project" value="UniProtKB-KW"/>
</dbReference>
<keyword evidence="5" id="KW-0653">Protein transport</keyword>
<dbReference type="Proteomes" id="UP000669133">
    <property type="component" value="Unassembled WGS sequence"/>
</dbReference>
<dbReference type="GO" id="GO:0061651">
    <property type="term" value="F:Atg12 conjugating enzyme activity"/>
    <property type="evidence" value="ECO:0007669"/>
    <property type="project" value="TreeGrafter"/>
</dbReference>
<keyword evidence="4" id="KW-0833">Ubl conjugation pathway</keyword>
<evidence type="ECO:0000256" key="3">
    <source>
        <dbReference type="ARBA" id="ARBA00022679"/>
    </source>
</evidence>
<dbReference type="GeneID" id="93649125"/>
<dbReference type="GO" id="GO:0032446">
    <property type="term" value="P:protein modification by small protein conjugation"/>
    <property type="evidence" value="ECO:0007669"/>
    <property type="project" value="TreeGrafter"/>
</dbReference>
<comment type="similarity">
    <text evidence="1">Belongs to the ATG10 family.</text>
</comment>
<evidence type="ECO:0000256" key="6">
    <source>
        <dbReference type="ARBA" id="ARBA00023006"/>
    </source>
</evidence>
<dbReference type="OrthoDB" id="5949865at2759"/>
<keyword evidence="5" id="KW-0813">Transport</keyword>
<dbReference type="EMBL" id="JAEOAQ010000001">
    <property type="protein sequence ID" value="KAG5421406.1"/>
    <property type="molecule type" value="Genomic_DNA"/>
</dbReference>
<sequence length="304" mass="34173">MSEKYAEGDPLAEPENTQHLDLSKLSPQELKIYKMYGKLPTTQQILSSKFHDKKYFDSGDYAMQKQKGGALKNLSGLGGGIGEGIPSRHPSAERMKEMSVRNSISASNAQIFANGKSGLLNESTPKPSEGKMNILTNQDFNAAIPHFRGVLFDNLQSSIKFKIVAADVKQVNEEKYLFGSITIGEGARLEFTVSYDKFYRVPVFSFRVYVDGKLEFDIIELDESLKKIANLVLNKLVDISIVEHHLLLQPWFQIHPCETLETLHTHISSLEQENASITYLSCWFGLYGLPAIFPQFSIRPIVYS</sequence>
<protein>
    <recommendedName>
        <fullName evidence="7">mRNA stability protein</fullName>
    </recommendedName>
</protein>
<keyword evidence="3" id="KW-0808">Transferase</keyword>
<dbReference type="GO" id="GO:0005829">
    <property type="term" value="C:cytosol"/>
    <property type="evidence" value="ECO:0007669"/>
    <property type="project" value="TreeGrafter"/>
</dbReference>
<name>A0A8H7ZJK5_9ASCO</name>
<accession>A0A8H7ZJK5</accession>
<dbReference type="GO" id="GO:0000045">
    <property type="term" value="P:autophagosome assembly"/>
    <property type="evidence" value="ECO:0007669"/>
    <property type="project" value="TreeGrafter"/>
</dbReference>
<dbReference type="PANTHER" id="PTHR14957">
    <property type="entry name" value="UBIQUITIN-LIKE-CONJUGATING ENZYME ATG10"/>
    <property type="match status" value="1"/>
</dbReference>
<dbReference type="Pfam" id="PF04667">
    <property type="entry name" value="Endosulfine"/>
    <property type="match status" value="1"/>
</dbReference>
<dbReference type="RefSeq" id="XP_067550522.1">
    <property type="nucleotide sequence ID" value="XM_067694086.1"/>
</dbReference>
<comment type="similarity">
    <text evidence="2 7">Belongs to the endosulfine family.</text>
</comment>
<proteinExistence type="inferred from homology"/>
<dbReference type="Gene3D" id="3.30.1460.50">
    <property type="match status" value="1"/>
</dbReference>
<reference evidence="8 9" key="1">
    <citation type="submission" date="2020-12" db="EMBL/GenBank/DDBJ databases">
        <title>Effect of drift, selection, and recombination on the evolution of hybrid genomes in Candida yeast pathogens.</title>
        <authorList>
            <person name="Mixao V."/>
            <person name="Ksiezopolska E."/>
            <person name="Saus E."/>
            <person name="Boekhout T."/>
            <person name="Gacser A."/>
            <person name="Gabaldon T."/>
        </authorList>
    </citation>
    <scope>NUCLEOTIDE SEQUENCE [LARGE SCALE GENOMIC DNA]</scope>
    <source>
        <strain evidence="8 9">BP57</strain>
    </source>
</reference>
<dbReference type="GO" id="GO:0000422">
    <property type="term" value="P:autophagy of mitochondrion"/>
    <property type="evidence" value="ECO:0007669"/>
    <property type="project" value="TreeGrafter"/>
</dbReference>
<comment type="caution">
    <text evidence="8">The sequence shown here is derived from an EMBL/GenBank/DDBJ whole genome shotgun (WGS) entry which is preliminary data.</text>
</comment>
<keyword evidence="9" id="KW-1185">Reference proteome</keyword>
<dbReference type="Pfam" id="PF03987">
    <property type="entry name" value="Autophagy_act_C"/>
    <property type="match status" value="1"/>
</dbReference>
<dbReference type="InterPro" id="IPR007135">
    <property type="entry name" value="Atg3/Atg10"/>
</dbReference>
<comment type="function">
    <text evidence="7">Plays an essential role in initiation of the G0 program by preventing the degradation of specific nutrient-regulated mRNAs via the 5'-3' mRNA decay pathway.</text>
</comment>
<dbReference type="AlphaFoldDB" id="A0A8H7ZJK5"/>
<evidence type="ECO:0000313" key="8">
    <source>
        <dbReference type="EMBL" id="KAG5421406.1"/>
    </source>
</evidence>
<evidence type="ECO:0000256" key="7">
    <source>
        <dbReference type="RuleBase" id="RU363120"/>
    </source>
</evidence>
<evidence type="ECO:0000313" key="9">
    <source>
        <dbReference type="Proteomes" id="UP000669133"/>
    </source>
</evidence>
<organism evidence="8 9">
    <name type="scientific">Candida metapsilosis</name>
    <dbReference type="NCBI Taxonomy" id="273372"/>
    <lineage>
        <taxon>Eukaryota</taxon>
        <taxon>Fungi</taxon>
        <taxon>Dikarya</taxon>
        <taxon>Ascomycota</taxon>
        <taxon>Saccharomycotina</taxon>
        <taxon>Pichiomycetes</taxon>
        <taxon>Debaryomycetaceae</taxon>
        <taxon>Candida/Lodderomyces clade</taxon>
        <taxon>Candida</taxon>
    </lineage>
</organism>
<evidence type="ECO:0000256" key="2">
    <source>
        <dbReference type="ARBA" id="ARBA00010520"/>
    </source>
</evidence>
<evidence type="ECO:0000256" key="4">
    <source>
        <dbReference type="ARBA" id="ARBA00022786"/>
    </source>
</evidence>
<keyword evidence="6" id="KW-0072">Autophagy</keyword>